<dbReference type="GO" id="GO:0003697">
    <property type="term" value="F:single-stranded DNA binding"/>
    <property type="evidence" value="ECO:0007669"/>
    <property type="project" value="InterPro"/>
</dbReference>
<evidence type="ECO:0000256" key="4">
    <source>
        <dbReference type="ARBA" id="ARBA00022490"/>
    </source>
</evidence>
<comment type="similarity">
    <text evidence="3">Belongs to the translin family.</text>
</comment>
<evidence type="ECO:0000313" key="9">
    <source>
        <dbReference type="EMBL" id="THV05316.1"/>
    </source>
</evidence>
<dbReference type="InterPro" id="IPR016068">
    <property type="entry name" value="Translin_N"/>
</dbReference>
<evidence type="ECO:0000256" key="6">
    <source>
        <dbReference type="ARBA" id="ARBA00023125"/>
    </source>
</evidence>
<dbReference type="Proteomes" id="UP000297245">
    <property type="component" value="Unassembled WGS sequence"/>
</dbReference>
<dbReference type="InterPro" id="IPR002848">
    <property type="entry name" value="Translin_fam"/>
</dbReference>
<evidence type="ECO:0000256" key="2">
    <source>
        <dbReference type="ARBA" id="ARBA00004496"/>
    </source>
</evidence>
<dbReference type="GO" id="GO:0005634">
    <property type="term" value="C:nucleus"/>
    <property type="evidence" value="ECO:0007669"/>
    <property type="project" value="UniProtKB-SubCell"/>
</dbReference>
<reference evidence="9 10" key="1">
    <citation type="journal article" date="2019" name="Nat. Ecol. Evol.">
        <title>Megaphylogeny resolves global patterns of mushroom evolution.</title>
        <authorList>
            <person name="Varga T."/>
            <person name="Krizsan K."/>
            <person name="Foldi C."/>
            <person name="Dima B."/>
            <person name="Sanchez-Garcia M."/>
            <person name="Sanchez-Ramirez S."/>
            <person name="Szollosi G.J."/>
            <person name="Szarkandi J.G."/>
            <person name="Papp V."/>
            <person name="Albert L."/>
            <person name="Andreopoulos W."/>
            <person name="Angelini C."/>
            <person name="Antonin V."/>
            <person name="Barry K.W."/>
            <person name="Bougher N.L."/>
            <person name="Buchanan P."/>
            <person name="Buyck B."/>
            <person name="Bense V."/>
            <person name="Catcheside P."/>
            <person name="Chovatia M."/>
            <person name="Cooper J."/>
            <person name="Damon W."/>
            <person name="Desjardin D."/>
            <person name="Finy P."/>
            <person name="Geml J."/>
            <person name="Haridas S."/>
            <person name="Hughes K."/>
            <person name="Justo A."/>
            <person name="Karasinski D."/>
            <person name="Kautmanova I."/>
            <person name="Kiss B."/>
            <person name="Kocsube S."/>
            <person name="Kotiranta H."/>
            <person name="LaButti K.M."/>
            <person name="Lechner B.E."/>
            <person name="Liimatainen K."/>
            <person name="Lipzen A."/>
            <person name="Lukacs Z."/>
            <person name="Mihaltcheva S."/>
            <person name="Morgado L.N."/>
            <person name="Niskanen T."/>
            <person name="Noordeloos M.E."/>
            <person name="Ohm R.A."/>
            <person name="Ortiz-Santana B."/>
            <person name="Ovrebo C."/>
            <person name="Racz N."/>
            <person name="Riley R."/>
            <person name="Savchenko A."/>
            <person name="Shiryaev A."/>
            <person name="Soop K."/>
            <person name="Spirin V."/>
            <person name="Szebenyi C."/>
            <person name="Tomsovsky M."/>
            <person name="Tulloss R.E."/>
            <person name="Uehling J."/>
            <person name="Grigoriev I.V."/>
            <person name="Vagvolgyi C."/>
            <person name="Papp T."/>
            <person name="Martin F.M."/>
            <person name="Miettinen O."/>
            <person name="Hibbett D.S."/>
            <person name="Nagy L.G."/>
        </authorList>
    </citation>
    <scope>NUCLEOTIDE SEQUENCE [LARGE SCALE GENOMIC DNA]</scope>
    <source>
        <strain evidence="9 10">CBS 962.96</strain>
    </source>
</reference>
<dbReference type="InterPro" id="IPR033956">
    <property type="entry name" value="Translin"/>
</dbReference>
<dbReference type="GO" id="GO:0005737">
    <property type="term" value="C:cytoplasm"/>
    <property type="evidence" value="ECO:0007669"/>
    <property type="project" value="UniProtKB-SubCell"/>
</dbReference>
<dbReference type="CDD" id="cd14819">
    <property type="entry name" value="Translin"/>
    <property type="match status" value="1"/>
</dbReference>
<sequence>MDIQDLEKLNDMLDNESDLREKIRDKINDLDKKTRTMVGNLNKIHSTRPESIPALVGAIRPVLASCGETFGGLAELIPPHQFWRWKDMWCHSLRTAVFVAAMIEYLTNRGLLSLQATASTLGIKDEWQDRVALSAEDYLHGLIGLVNELSRLAVNTVTLGNFEEPLRISAFVKDLFAGFSMLNLKNDVLRRRFDSLKYDIKKIEEVVYDVSLRKLVPTGTSEAGQIAPM</sequence>
<name>A0A4V4HI58_DENBC</name>
<proteinExistence type="inferred from homology"/>
<evidence type="ECO:0000313" key="10">
    <source>
        <dbReference type="Proteomes" id="UP000297245"/>
    </source>
</evidence>
<accession>A0A4V4HI58</accession>
<comment type="subcellular location">
    <subcellularLocation>
        <location evidence="2">Cytoplasm</location>
    </subcellularLocation>
    <subcellularLocation>
        <location evidence="1">Nucleus</location>
    </subcellularLocation>
</comment>
<evidence type="ECO:0000256" key="3">
    <source>
        <dbReference type="ARBA" id="ARBA00005902"/>
    </source>
</evidence>
<evidence type="ECO:0000256" key="5">
    <source>
        <dbReference type="ARBA" id="ARBA00022884"/>
    </source>
</evidence>
<dbReference type="PANTHER" id="PTHR10741">
    <property type="entry name" value="TRANSLIN AND TRANSLIN ASSOCIATED PROTEIN X"/>
    <property type="match status" value="1"/>
</dbReference>
<dbReference type="GO" id="GO:0016070">
    <property type="term" value="P:RNA metabolic process"/>
    <property type="evidence" value="ECO:0007669"/>
    <property type="project" value="InterPro"/>
</dbReference>
<dbReference type="InterPro" id="IPR036081">
    <property type="entry name" value="Translin_sf"/>
</dbReference>
<evidence type="ECO:0000256" key="7">
    <source>
        <dbReference type="ARBA" id="ARBA00023242"/>
    </source>
</evidence>
<protein>
    <submittedName>
        <fullName evidence="9">Translin</fullName>
    </submittedName>
</protein>
<gene>
    <name evidence="9" type="ORF">K435DRAFT_826508</name>
</gene>
<feature type="coiled-coil region" evidence="8">
    <location>
        <begin position="6"/>
        <end position="33"/>
    </location>
</feature>
<keyword evidence="10" id="KW-1185">Reference proteome</keyword>
<dbReference type="Gene3D" id="1.20.58.200">
    <property type="entry name" value="Translin, domain 2"/>
    <property type="match status" value="1"/>
</dbReference>
<evidence type="ECO:0000256" key="8">
    <source>
        <dbReference type="SAM" id="Coils"/>
    </source>
</evidence>
<dbReference type="InterPro" id="IPR016069">
    <property type="entry name" value="Translin_C"/>
</dbReference>
<keyword evidence="7" id="KW-0539">Nucleus</keyword>
<dbReference type="SUPFAM" id="SSF74784">
    <property type="entry name" value="Translin"/>
    <property type="match status" value="1"/>
</dbReference>
<dbReference type="FunFam" id="1.20.58.200:FF:000002">
    <property type="entry name" value="Putative translin"/>
    <property type="match status" value="1"/>
</dbReference>
<keyword evidence="4" id="KW-0963">Cytoplasm</keyword>
<keyword evidence="5" id="KW-0694">RNA-binding</keyword>
<dbReference type="GO" id="GO:0003723">
    <property type="term" value="F:RNA binding"/>
    <property type="evidence" value="ECO:0007669"/>
    <property type="project" value="UniProtKB-KW"/>
</dbReference>
<dbReference type="EMBL" id="ML179050">
    <property type="protein sequence ID" value="THV05316.1"/>
    <property type="molecule type" value="Genomic_DNA"/>
</dbReference>
<dbReference type="AlphaFoldDB" id="A0A4V4HI58"/>
<dbReference type="OrthoDB" id="829at2759"/>
<dbReference type="Gene3D" id="1.20.58.190">
    <property type="entry name" value="Translin, domain 1"/>
    <property type="match status" value="1"/>
</dbReference>
<keyword evidence="8" id="KW-0175">Coiled coil</keyword>
<evidence type="ECO:0000256" key="1">
    <source>
        <dbReference type="ARBA" id="ARBA00004123"/>
    </source>
</evidence>
<dbReference type="GO" id="GO:0043565">
    <property type="term" value="F:sequence-specific DNA binding"/>
    <property type="evidence" value="ECO:0007669"/>
    <property type="project" value="InterPro"/>
</dbReference>
<dbReference type="Pfam" id="PF01997">
    <property type="entry name" value="Translin"/>
    <property type="match status" value="1"/>
</dbReference>
<organism evidence="9 10">
    <name type="scientific">Dendrothele bispora (strain CBS 962.96)</name>
    <dbReference type="NCBI Taxonomy" id="1314807"/>
    <lineage>
        <taxon>Eukaryota</taxon>
        <taxon>Fungi</taxon>
        <taxon>Dikarya</taxon>
        <taxon>Basidiomycota</taxon>
        <taxon>Agaricomycotina</taxon>
        <taxon>Agaricomycetes</taxon>
        <taxon>Agaricomycetidae</taxon>
        <taxon>Agaricales</taxon>
        <taxon>Agaricales incertae sedis</taxon>
        <taxon>Dendrothele</taxon>
    </lineage>
</organism>
<keyword evidence="6" id="KW-0238">DNA-binding</keyword>